<proteinExistence type="predicted"/>
<dbReference type="GeneID" id="80034259"/>
<sequence length="267" mass="29715">MAVKRACDTPQWKKRYMMDFNRGLRRTTGPKRAEKHVKELIERYGASIRAIADAAGTASLVISELAAGTCTGMMVSTEEAILKVRFQHIMDRSNPDAKVPSTGLRRRLQALLTMGWRHQDLEPLLGFDSGVVLYQQGDVTFRKHEATKRVYDQLWNKRGPADLRTQRAVAKAGYAPPLAWDDDSIDDPTAAPDLGARIYAQGRAPEGALHQADATVEDMEFLIREGLSWETLAERLGRTPGSLERALHRKGRSDLIAKAKTIYATAS</sequence>
<reference evidence="1" key="1">
    <citation type="submission" date="2021-05" db="EMBL/GenBank/DDBJ databases">
        <authorList>
            <person name="Oduselu T.J."/>
            <person name="Akomolafe A.O."/>
            <person name="Emem I.S."/>
            <person name="Adedeji R.O."/>
            <person name="Ojebola B.M."/>
            <person name="Daramola O.I."/>
            <person name="Olatinwo S.O."/>
            <person name="Taiwo A.E."/>
            <person name="Ayodele I.E."/>
            <person name="Atoyebi A.N."/>
            <person name="Raifu M."/>
            <person name="Adebiyi I."/>
            <person name="Ogunleye V.I."/>
            <person name="Faleye T.O.C."/>
            <person name="Bakarey A.S."/>
            <person name="Adewumi O.M."/>
            <person name="Anetor J.I."/>
            <person name="Ademowo O.G."/>
            <person name="Pollenz R.S."/>
            <person name="Garlena R.A."/>
            <person name="Russell D.A."/>
            <person name="Pope W.H."/>
            <person name="Jacobs-Sera D."/>
            <person name="Hatfull G.F."/>
        </authorList>
    </citation>
    <scope>NUCLEOTIDE SEQUENCE</scope>
</reference>
<name>A0AAE8BFC0_9CAUD</name>
<dbReference type="EMBL" id="MZ274308">
    <property type="protein sequence ID" value="QYC54969.1"/>
    <property type="molecule type" value="Genomic_DNA"/>
</dbReference>
<accession>A0AAE8BFC0</accession>
<dbReference type="KEGG" id="vg:80034259"/>
<protein>
    <submittedName>
        <fullName evidence="1">Helix-turn-helix DNA binding domain protein</fullName>
    </submittedName>
</protein>
<dbReference type="RefSeq" id="YP_010761147.1">
    <property type="nucleotide sequence ID" value="NC_073592.1"/>
</dbReference>
<keyword evidence="2" id="KW-1185">Reference proteome</keyword>
<gene>
    <name evidence="1" type="primary">52</name>
    <name evidence="1" type="ORF">SEA_POPPER_52</name>
</gene>
<dbReference type="Proteomes" id="UP000826536">
    <property type="component" value="Segment"/>
</dbReference>
<evidence type="ECO:0000313" key="2">
    <source>
        <dbReference type="Proteomes" id="UP000826536"/>
    </source>
</evidence>
<evidence type="ECO:0000313" key="1">
    <source>
        <dbReference type="EMBL" id="QYC54969.1"/>
    </source>
</evidence>
<organism evidence="1 2">
    <name type="scientific">Arthrobacter phage Popper</name>
    <dbReference type="NCBI Taxonomy" id="2859633"/>
    <lineage>
        <taxon>Viruses</taxon>
        <taxon>Duplodnaviria</taxon>
        <taxon>Heunggongvirae</taxon>
        <taxon>Uroviricota</taxon>
        <taxon>Caudoviricetes</taxon>
        <taxon>Daemsvirinae</taxon>
        <taxon>Nanditavirus</taxon>
        <taxon>Nanditavirus popper</taxon>
    </lineage>
</organism>